<evidence type="ECO:0000256" key="7">
    <source>
        <dbReference type="HAMAP-Rule" id="MF_00415"/>
    </source>
</evidence>
<sequence>MVAGLVLAAALVWGSATEVAAESLWAKAQETQAGFAGGLYADARARRVGDLVTIIIVERAEATSAASTGSEREGSLKIGPGQGLLDFIPLLGAAGGSSFDGSGRTVRSGSVKAQMTARVVEVLPGGALRLEGRQTIVINAEQQEIVLTGIVRPEDISRENTVLSTYVADAQIVVRGTGALGAQQKPGILTRIFDWLF</sequence>
<dbReference type="RefSeq" id="WP_324669228.1">
    <property type="nucleotide sequence ID" value="NZ_CP141614.1"/>
</dbReference>
<evidence type="ECO:0000256" key="5">
    <source>
        <dbReference type="ARBA" id="ARBA00023143"/>
    </source>
</evidence>
<keyword evidence="9" id="KW-0966">Cell projection</keyword>
<keyword evidence="6 7" id="KW-0998">Cell outer membrane</keyword>
<dbReference type="PRINTS" id="PR01008">
    <property type="entry name" value="FLGLRINGFLGH"/>
</dbReference>
<evidence type="ECO:0000313" key="9">
    <source>
        <dbReference type="EMBL" id="WRP14842.1"/>
    </source>
</evidence>
<gene>
    <name evidence="7" type="primary">flgH</name>
    <name evidence="9" type="ORF">VLY81_01335</name>
</gene>
<evidence type="ECO:0000256" key="1">
    <source>
        <dbReference type="ARBA" id="ARBA00002591"/>
    </source>
</evidence>
<comment type="subcellular location">
    <subcellularLocation>
        <location evidence="7">Cell outer membrane</location>
    </subcellularLocation>
    <subcellularLocation>
        <location evidence="7">Bacterial flagellum basal body</location>
    </subcellularLocation>
</comment>
<evidence type="ECO:0000313" key="10">
    <source>
        <dbReference type="Proteomes" id="UP001333102"/>
    </source>
</evidence>
<protein>
    <recommendedName>
        <fullName evidence="7">Flagellar L-ring protein</fullName>
    </recommendedName>
    <alternativeName>
        <fullName evidence="7">Basal body L-ring protein</fullName>
    </alternativeName>
</protein>
<keyword evidence="9" id="KW-0282">Flagellum</keyword>
<dbReference type="PANTHER" id="PTHR34933:SF1">
    <property type="entry name" value="FLAGELLAR L-RING PROTEIN"/>
    <property type="match status" value="1"/>
</dbReference>
<dbReference type="Pfam" id="PF02107">
    <property type="entry name" value="FlgH"/>
    <property type="match status" value="1"/>
</dbReference>
<comment type="function">
    <text evidence="1 7">Assembles around the rod to form the L-ring and probably protects the motor/basal body from shearing forces during rotation.</text>
</comment>
<evidence type="ECO:0000256" key="4">
    <source>
        <dbReference type="ARBA" id="ARBA00023136"/>
    </source>
</evidence>
<name>A0ABZ1BRN7_9FIRM</name>
<keyword evidence="5 7" id="KW-0975">Bacterial flagellum</keyword>
<keyword evidence="3 8" id="KW-0732">Signal</keyword>
<dbReference type="HAMAP" id="MF_00415">
    <property type="entry name" value="FlgH"/>
    <property type="match status" value="1"/>
</dbReference>
<dbReference type="Proteomes" id="UP001333102">
    <property type="component" value="Chromosome"/>
</dbReference>
<keyword evidence="9" id="KW-0969">Cilium</keyword>
<feature type="signal peptide" evidence="8">
    <location>
        <begin position="1"/>
        <end position="20"/>
    </location>
</feature>
<keyword evidence="4 7" id="KW-0472">Membrane</keyword>
<evidence type="ECO:0000256" key="8">
    <source>
        <dbReference type="SAM" id="SignalP"/>
    </source>
</evidence>
<comment type="subunit">
    <text evidence="7">The basal body constitutes a major portion of the flagellar organelle and consists of four rings (L,P,S, and M) mounted on a central rod.</text>
</comment>
<dbReference type="PANTHER" id="PTHR34933">
    <property type="entry name" value="FLAGELLAR L-RING PROTEIN"/>
    <property type="match status" value="1"/>
</dbReference>
<accession>A0ABZ1BRN7</accession>
<feature type="chain" id="PRO_5047235626" description="Flagellar L-ring protein" evidence="8">
    <location>
        <begin position="21"/>
        <end position="197"/>
    </location>
</feature>
<evidence type="ECO:0000256" key="6">
    <source>
        <dbReference type="ARBA" id="ARBA00023237"/>
    </source>
</evidence>
<comment type="similarity">
    <text evidence="2 7">Belongs to the FlgH family.</text>
</comment>
<evidence type="ECO:0000256" key="3">
    <source>
        <dbReference type="ARBA" id="ARBA00022729"/>
    </source>
</evidence>
<organism evidence="9 10">
    <name type="scientific">Geochorda subterranea</name>
    <dbReference type="NCBI Taxonomy" id="3109564"/>
    <lineage>
        <taxon>Bacteria</taxon>
        <taxon>Bacillati</taxon>
        <taxon>Bacillota</taxon>
        <taxon>Limnochordia</taxon>
        <taxon>Limnochordales</taxon>
        <taxon>Geochordaceae</taxon>
        <taxon>Geochorda</taxon>
    </lineage>
</organism>
<reference evidence="10" key="1">
    <citation type="submission" date="2023-12" db="EMBL/GenBank/DDBJ databases">
        <title>Novel isolates from deep terrestrial aquifers shed light on the physiology and ecology of the class Limnochordia.</title>
        <authorList>
            <person name="Karnachuk O.V."/>
            <person name="Lukina A.P."/>
            <person name="Avakyan M.R."/>
            <person name="Kadnikov V."/>
            <person name="Begmatov S."/>
            <person name="Beletsky A.V."/>
            <person name="Mardanov A.V."/>
            <person name="Ravin N.V."/>
        </authorList>
    </citation>
    <scope>NUCLEOTIDE SEQUENCE [LARGE SCALE GENOMIC DNA]</scope>
    <source>
        <strain evidence="10">LN</strain>
    </source>
</reference>
<evidence type="ECO:0000256" key="2">
    <source>
        <dbReference type="ARBA" id="ARBA00006929"/>
    </source>
</evidence>
<dbReference type="InterPro" id="IPR000527">
    <property type="entry name" value="Flag_Lring"/>
</dbReference>
<keyword evidence="10" id="KW-1185">Reference proteome</keyword>
<proteinExistence type="inferred from homology"/>
<dbReference type="EMBL" id="CP141614">
    <property type="protein sequence ID" value="WRP14842.1"/>
    <property type="molecule type" value="Genomic_DNA"/>
</dbReference>